<feature type="transmembrane region" description="Helical" evidence="1">
    <location>
        <begin position="20"/>
        <end position="44"/>
    </location>
</feature>
<dbReference type="EMBL" id="GBRH01197020">
    <property type="protein sequence ID" value="JAE00876.1"/>
    <property type="molecule type" value="Transcribed_RNA"/>
</dbReference>
<reference evidence="2" key="1">
    <citation type="submission" date="2014-09" db="EMBL/GenBank/DDBJ databases">
        <authorList>
            <person name="Magalhaes I.L.F."/>
            <person name="Oliveira U."/>
            <person name="Santos F.R."/>
            <person name="Vidigal T.H.D.A."/>
            <person name="Brescovit A.D."/>
            <person name="Santos A.J."/>
        </authorList>
    </citation>
    <scope>NUCLEOTIDE SEQUENCE</scope>
    <source>
        <tissue evidence="2">Shoot tissue taken approximately 20 cm above the soil surface</tissue>
    </source>
</reference>
<evidence type="ECO:0000313" key="2">
    <source>
        <dbReference type="EMBL" id="JAE00876.1"/>
    </source>
</evidence>
<proteinExistence type="predicted"/>
<accession>A0A0A9ESK7</accession>
<organism evidence="2">
    <name type="scientific">Arundo donax</name>
    <name type="common">Giant reed</name>
    <name type="synonym">Donax arundinaceus</name>
    <dbReference type="NCBI Taxonomy" id="35708"/>
    <lineage>
        <taxon>Eukaryota</taxon>
        <taxon>Viridiplantae</taxon>
        <taxon>Streptophyta</taxon>
        <taxon>Embryophyta</taxon>
        <taxon>Tracheophyta</taxon>
        <taxon>Spermatophyta</taxon>
        <taxon>Magnoliopsida</taxon>
        <taxon>Liliopsida</taxon>
        <taxon>Poales</taxon>
        <taxon>Poaceae</taxon>
        <taxon>PACMAD clade</taxon>
        <taxon>Arundinoideae</taxon>
        <taxon>Arundineae</taxon>
        <taxon>Arundo</taxon>
    </lineage>
</organism>
<keyword evidence="1" id="KW-0472">Membrane</keyword>
<dbReference type="AlphaFoldDB" id="A0A0A9ESK7"/>
<keyword evidence="1" id="KW-0812">Transmembrane</keyword>
<keyword evidence="1" id="KW-1133">Transmembrane helix</keyword>
<sequence length="50" mass="5591">MCSYISFKESVMLLRYGTAVYFGTYYSIISLIACVAVSFLIVFYDTGVAL</sequence>
<name>A0A0A9ESK7_ARUDO</name>
<protein>
    <submittedName>
        <fullName evidence="2">Uncharacterized protein</fullName>
    </submittedName>
</protein>
<evidence type="ECO:0000256" key="1">
    <source>
        <dbReference type="SAM" id="Phobius"/>
    </source>
</evidence>
<reference evidence="2" key="2">
    <citation type="journal article" date="2015" name="Data Brief">
        <title>Shoot transcriptome of the giant reed, Arundo donax.</title>
        <authorList>
            <person name="Barrero R.A."/>
            <person name="Guerrero F.D."/>
            <person name="Moolhuijzen P."/>
            <person name="Goolsby J.A."/>
            <person name="Tidwell J."/>
            <person name="Bellgard S.E."/>
            <person name="Bellgard M.I."/>
        </authorList>
    </citation>
    <scope>NUCLEOTIDE SEQUENCE</scope>
    <source>
        <tissue evidence="2">Shoot tissue taken approximately 20 cm above the soil surface</tissue>
    </source>
</reference>